<feature type="signal peptide" evidence="2">
    <location>
        <begin position="1"/>
        <end position="30"/>
    </location>
</feature>
<dbReference type="CDD" id="cd05483">
    <property type="entry name" value="retropepsin_like_bacteria"/>
    <property type="match status" value="1"/>
</dbReference>
<keyword evidence="4" id="KW-1185">Reference proteome</keyword>
<dbReference type="Gene3D" id="2.40.70.10">
    <property type="entry name" value="Acid Proteases"/>
    <property type="match status" value="1"/>
</dbReference>
<keyword evidence="3" id="KW-0378">Hydrolase</keyword>
<evidence type="ECO:0000313" key="4">
    <source>
        <dbReference type="Proteomes" id="UP000189674"/>
    </source>
</evidence>
<dbReference type="GO" id="GO:0006508">
    <property type="term" value="P:proteolysis"/>
    <property type="evidence" value="ECO:0007669"/>
    <property type="project" value="UniProtKB-KW"/>
</dbReference>
<feature type="region of interest" description="Disordered" evidence="1">
    <location>
        <begin position="60"/>
        <end position="83"/>
    </location>
</feature>
<feature type="chain" id="PRO_5012211451" evidence="2">
    <location>
        <begin position="31"/>
        <end position="540"/>
    </location>
</feature>
<organism evidence="3 4">
    <name type="scientific">Anaerohalosphaera lusitana</name>
    <dbReference type="NCBI Taxonomy" id="1936003"/>
    <lineage>
        <taxon>Bacteria</taxon>
        <taxon>Pseudomonadati</taxon>
        <taxon>Planctomycetota</taxon>
        <taxon>Phycisphaerae</taxon>
        <taxon>Sedimentisphaerales</taxon>
        <taxon>Anaerohalosphaeraceae</taxon>
        <taxon>Anaerohalosphaera</taxon>
    </lineage>
</organism>
<protein>
    <submittedName>
        <fullName evidence="3">Clan AA aspartic protease</fullName>
    </submittedName>
</protein>
<keyword evidence="2" id="KW-0732">Signal</keyword>
<dbReference type="AlphaFoldDB" id="A0A1U9NQI9"/>
<dbReference type="Pfam" id="PF13650">
    <property type="entry name" value="Asp_protease_2"/>
    <property type="match status" value="1"/>
</dbReference>
<dbReference type="EMBL" id="CP019791">
    <property type="protein sequence ID" value="AQT69776.1"/>
    <property type="molecule type" value="Genomic_DNA"/>
</dbReference>
<evidence type="ECO:0000256" key="2">
    <source>
        <dbReference type="SAM" id="SignalP"/>
    </source>
</evidence>
<dbReference type="GO" id="GO:0008233">
    <property type="term" value="F:peptidase activity"/>
    <property type="evidence" value="ECO:0007669"/>
    <property type="project" value="UniProtKB-KW"/>
</dbReference>
<sequence length="540" mass="57957" precursor="true">MCKYQYSDRAMKAIKTLLLTLLLLSATTFAARKDWKRTDVNLRAGTGRTIKAIHHPADKQIPTRAQRRKQDRTTDDTYTATDQTYTAPSTGTAVTVNVVDSPPVDGFVPWIMVTATDKRKDELELEATPRNSIAGTFLSGSPDTYVVGLFDTGASAHVFGYDSSTTLGITGTHLTDNYTVISGVTGSVDALISQPLGVYIAGLDAIDPNGATYDTSKLVGETNTSIMVGTEPIGRPDLPTAIGSPMSVFFETSIRNDITVSRNYNAQTYTGPDIQLRNHGHPDIPTYPNTIPLELRPLGGINVSYITTGLGDDLLNPDFSPTAPSIITGNASQSLFFVHSVDLTEGTYNALDRDRFMLDTGAQVTVIGSRVAARLGLDPASPEFEVEIQGVTGDISMEPGFYIDTLDIPALGNWFQATNVPVVLIDIASPEGGTLDGIIGMNLFTDCNLVLRGGGLFLQDDPVLEYEFIDTPALTGDIAPAGGDGQVNILDLQTFAASWLAVENGTYYNPAADLAPTPPDGYIDYRDFSALANNWLTTTN</sequence>
<dbReference type="InterPro" id="IPR036439">
    <property type="entry name" value="Dockerin_dom_sf"/>
</dbReference>
<reference evidence="4" key="1">
    <citation type="submission" date="2017-02" db="EMBL/GenBank/DDBJ databases">
        <title>Comparative genomics and description of representatives of a novel lineage of planctomycetes thriving in anoxic sediments.</title>
        <authorList>
            <person name="Spring S."/>
            <person name="Bunk B."/>
            <person name="Sproer C."/>
        </authorList>
    </citation>
    <scope>NUCLEOTIDE SEQUENCE [LARGE SCALE GENOMIC DNA]</scope>
    <source>
        <strain evidence="4">ST-NAGAB-D1</strain>
    </source>
</reference>
<dbReference type="Gene3D" id="1.10.1330.10">
    <property type="entry name" value="Dockerin domain"/>
    <property type="match status" value="1"/>
</dbReference>
<name>A0A1U9NQI9_9BACT</name>
<evidence type="ECO:0000313" key="3">
    <source>
        <dbReference type="EMBL" id="AQT69776.1"/>
    </source>
</evidence>
<dbReference type="InterPro" id="IPR021109">
    <property type="entry name" value="Peptidase_aspartic_dom_sf"/>
</dbReference>
<evidence type="ECO:0000256" key="1">
    <source>
        <dbReference type="SAM" id="MobiDB-lite"/>
    </source>
</evidence>
<accession>A0A1U9NQI9</accession>
<dbReference type="KEGG" id="alus:STSP2_02973"/>
<gene>
    <name evidence="3" type="ORF">STSP2_02973</name>
</gene>
<dbReference type="Proteomes" id="UP000189674">
    <property type="component" value="Chromosome"/>
</dbReference>
<proteinExistence type="predicted"/>
<dbReference type="GO" id="GO:0000272">
    <property type="term" value="P:polysaccharide catabolic process"/>
    <property type="evidence" value="ECO:0007669"/>
    <property type="project" value="InterPro"/>
</dbReference>
<dbReference type="SUPFAM" id="SSF50630">
    <property type="entry name" value="Acid proteases"/>
    <property type="match status" value="1"/>
</dbReference>
<keyword evidence="3" id="KW-0645">Protease</keyword>
<dbReference type="InterPro" id="IPR034122">
    <property type="entry name" value="Retropepsin-like_bacterial"/>
</dbReference>